<dbReference type="GO" id="GO:0106310">
    <property type="term" value="F:protein serine kinase activity"/>
    <property type="evidence" value="ECO:0007669"/>
    <property type="project" value="RHEA"/>
</dbReference>
<dbReference type="EMBL" id="PVNL01000107">
    <property type="protein sequence ID" value="PRQ03802.1"/>
    <property type="molecule type" value="Genomic_DNA"/>
</dbReference>
<dbReference type="Gene3D" id="3.30.200.20">
    <property type="entry name" value="Phosphorylase Kinase, domain 1"/>
    <property type="match status" value="1"/>
</dbReference>
<evidence type="ECO:0000256" key="10">
    <source>
        <dbReference type="SAM" id="Coils"/>
    </source>
</evidence>
<dbReference type="EC" id="2.7.12.2" evidence="6"/>
<keyword evidence="11" id="KW-0472">Membrane</keyword>
<reference evidence="13 14" key="1">
    <citation type="submission" date="2018-03" db="EMBL/GenBank/DDBJ databases">
        <title>Draft Genome Sequences of the Obligatory Marine Myxobacteria Enhygromyxa salina SWB007.</title>
        <authorList>
            <person name="Poehlein A."/>
            <person name="Moghaddam J.A."/>
            <person name="Harms H."/>
            <person name="Alanjari M."/>
            <person name="Koenig G.M."/>
            <person name="Daniel R."/>
            <person name="Schaeberle T.F."/>
        </authorList>
    </citation>
    <scope>NUCLEOTIDE SEQUENCE [LARGE SCALE GENOMIC DNA]</scope>
    <source>
        <strain evidence="13 14">SWB007</strain>
    </source>
</reference>
<dbReference type="Gene3D" id="1.10.510.10">
    <property type="entry name" value="Transferase(Phosphotransferase) domain 1"/>
    <property type="match status" value="1"/>
</dbReference>
<dbReference type="GO" id="GO:0004713">
    <property type="term" value="F:protein tyrosine kinase activity"/>
    <property type="evidence" value="ECO:0007669"/>
    <property type="project" value="RHEA"/>
</dbReference>
<evidence type="ECO:0000256" key="2">
    <source>
        <dbReference type="ARBA" id="ARBA00022741"/>
    </source>
</evidence>
<dbReference type="PROSITE" id="PS00108">
    <property type="entry name" value="PROTEIN_KINASE_ST"/>
    <property type="match status" value="1"/>
</dbReference>
<evidence type="ECO:0000256" key="7">
    <source>
        <dbReference type="ARBA" id="ARBA00049014"/>
    </source>
</evidence>
<protein>
    <recommendedName>
        <fullName evidence="6">mitogen-activated protein kinase kinase</fullName>
        <ecNumber evidence="6">2.7.12.2</ecNumber>
    </recommendedName>
</protein>
<evidence type="ECO:0000256" key="3">
    <source>
        <dbReference type="ARBA" id="ARBA00022777"/>
    </source>
</evidence>
<evidence type="ECO:0000256" key="6">
    <source>
        <dbReference type="ARBA" id="ARBA00038999"/>
    </source>
</evidence>
<feature type="coiled-coil region" evidence="10">
    <location>
        <begin position="607"/>
        <end position="634"/>
    </location>
</feature>
<accession>A0A2S9YFJ1</accession>
<keyword evidence="1 13" id="KW-0808">Transferase</keyword>
<evidence type="ECO:0000256" key="11">
    <source>
        <dbReference type="SAM" id="Phobius"/>
    </source>
</evidence>
<dbReference type="InterPro" id="IPR008271">
    <property type="entry name" value="Ser/Thr_kinase_AS"/>
</dbReference>
<feature type="domain" description="Protein kinase" evidence="12">
    <location>
        <begin position="12"/>
        <end position="274"/>
    </location>
</feature>
<comment type="similarity">
    <text evidence="5">Belongs to the protein kinase superfamily. STE Ser/Thr protein kinase family. MAP kinase kinase subfamily.</text>
</comment>
<dbReference type="OrthoDB" id="9801841at2"/>
<dbReference type="AlphaFoldDB" id="A0A2S9YFJ1"/>
<feature type="transmembrane region" description="Helical" evidence="11">
    <location>
        <begin position="438"/>
        <end position="471"/>
    </location>
</feature>
<dbReference type="CDD" id="cd14014">
    <property type="entry name" value="STKc_PknB_like"/>
    <property type="match status" value="1"/>
</dbReference>
<evidence type="ECO:0000256" key="1">
    <source>
        <dbReference type="ARBA" id="ARBA00022679"/>
    </source>
</evidence>
<dbReference type="Proteomes" id="UP000238823">
    <property type="component" value="Unassembled WGS sequence"/>
</dbReference>
<keyword evidence="10" id="KW-0175">Coiled coil</keyword>
<dbReference type="PANTHER" id="PTHR48013">
    <property type="entry name" value="DUAL SPECIFICITY MITOGEN-ACTIVATED PROTEIN KINASE KINASE 5-RELATED"/>
    <property type="match status" value="1"/>
</dbReference>
<evidence type="ECO:0000256" key="9">
    <source>
        <dbReference type="ARBA" id="ARBA00051693"/>
    </source>
</evidence>
<comment type="catalytic activity">
    <reaction evidence="7">
        <text>L-seryl-[protein] + ATP = O-phospho-L-seryl-[protein] + ADP + H(+)</text>
        <dbReference type="Rhea" id="RHEA:17989"/>
        <dbReference type="Rhea" id="RHEA-COMP:9863"/>
        <dbReference type="Rhea" id="RHEA-COMP:11604"/>
        <dbReference type="ChEBI" id="CHEBI:15378"/>
        <dbReference type="ChEBI" id="CHEBI:29999"/>
        <dbReference type="ChEBI" id="CHEBI:30616"/>
        <dbReference type="ChEBI" id="CHEBI:83421"/>
        <dbReference type="ChEBI" id="CHEBI:456216"/>
        <dbReference type="EC" id="2.7.12.2"/>
    </reaction>
</comment>
<dbReference type="InterPro" id="IPR000719">
    <property type="entry name" value="Prot_kinase_dom"/>
</dbReference>
<proteinExistence type="inferred from homology"/>
<organism evidence="13 14">
    <name type="scientific">Enhygromyxa salina</name>
    <dbReference type="NCBI Taxonomy" id="215803"/>
    <lineage>
        <taxon>Bacteria</taxon>
        <taxon>Pseudomonadati</taxon>
        <taxon>Myxococcota</taxon>
        <taxon>Polyangia</taxon>
        <taxon>Nannocystales</taxon>
        <taxon>Nannocystaceae</taxon>
        <taxon>Enhygromyxa</taxon>
    </lineage>
</organism>
<keyword evidence="11" id="KW-0812">Transmembrane</keyword>
<comment type="caution">
    <text evidence="13">The sequence shown here is derived from an EMBL/GenBank/DDBJ whole genome shotgun (WGS) entry which is preliminary data.</text>
</comment>
<dbReference type="RefSeq" id="WP_146158160.1">
    <property type="nucleotide sequence ID" value="NZ_PVNL01000107.1"/>
</dbReference>
<dbReference type="SMART" id="SM00220">
    <property type="entry name" value="S_TKc"/>
    <property type="match status" value="1"/>
</dbReference>
<keyword evidence="4" id="KW-0067">ATP-binding</keyword>
<evidence type="ECO:0000259" key="12">
    <source>
        <dbReference type="PROSITE" id="PS50011"/>
    </source>
</evidence>
<evidence type="ECO:0000313" key="14">
    <source>
        <dbReference type="Proteomes" id="UP000238823"/>
    </source>
</evidence>
<dbReference type="PANTHER" id="PTHR48013:SF9">
    <property type="entry name" value="DUAL SPECIFICITY MITOGEN-ACTIVATED PROTEIN KINASE KINASE 5"/>
    <property type="match status" value="1"/>
</dbReference>
<dbReference type="SUPFAM" id="SSF56112">
    <property type="entry name" value="Protein kinase-like (PK-like)"/>
    <property type="match status" value="1"/>
</dbReference>
<dbReference type="InterPro" id="IPR011009">
    <property type="entry name" value="Kinase-like_dom_sf"/>
</dbReference>
<evidence type="ECO:0000256" key="5">
    <source>
        <dbReference type="ARBA" id="ARBA00038035"/>
    </source>
</evidence>
<sequence>MTSAAGSQPEQLELGEELGVGAVATVFRAHDRATGHHYALKLLHDRNARDPRAARRFTREAELARTLSDPHIIGVYGAIEFQGRQALLMELVDGPTLAQMLATDAPLSERRLLVLARGIARGLSVAHAGGVIHRDLKPANVLIAQLGEAGETAKIADFGMARATSFAGVDSESLTVLGTPDYMAPETLDPLAVDPRTDLYALGCIMSEMASGRPPFSAPTPFAVLDAHRKRPAPKLPEVFSDGLRELVAALLAKQQSDRPHAASAVVEAIDALLAAPHEREVTALVASPQTLARARPRDLLAAAAAGRCARCGAPVIHGVRVCLECGLLRVTVEPGKWTVFVVGPGAVGDKLDSVRRDGLLTWLRANPDAGLEIGTFAEQIPRLPFPLVVRVSEQSAGALTESLAQLGIHAQARIGGRFSHGQMTEKMARIGARRSKVALPLLLVGLPLMIVLLIFALPLVPLYVGAVAWWTSKPALRISATTRVALPPLVDERLREVERVSPSVSARHRPGLRAVVQRVMALLHATPETERAEVDAEMTHALAVATVGTQRMSELDAMVSHPDFDASEAEHRSDLQERDMWAARMLELTATLDALVARQAAAHHAAHDSHAELDDLRNRVEALEEVHRLQDRSGLG</sequence>
<keyword evidence="3 13" id="KW-0418">Kinase</keyword>
<keyword evidence="11" id="KW-1133">Transmembrane helix</keyword>
<name>A0A2S9YFJ1_9BACT</name>
<comment type="catalytic activity">
    <reaction evidence="8">
        <text>L-threonyl-[protein] + ATP = O-phospho-L-threonyl-[protein] + ADP + H(+)</text>
        <dbReference type="Rhea" id="RHEA:46608"/>
        <dbReference type="Rhea" id="RHEA-COMP:11060"/>
        <dbReference type="Rhea" id="RHEA-COMP:11605"/>
        <dbReference type="ChEBI" id="CHEBI:15378"/>
        <dbReference type="ChEBI" id="CHEBI:30013"/>
        <dbReference type="ChEBI" id="CHEBI:30616"/>
        <dbReference type="ChEBI" id="CHEBI:61977"/>
        <dbReference type="ChEBI" id="CHEBI:456216"/>
        <dbReference type="EC" id="2.7.12.2"/>
    </reaction>
</comment>
<evidence type="ECO:0000313" key="13">
    <source>
        <dbReference type="EMBL" id="PRQ03802.1"/>
    </source>
</evidence>
<dbReference type="Pfam" id="PF00069">
    <property type="entry name" value="Pkinase"/>
    <property type="match status" value="1"/>
</dbReference>
<keyword evidence="2" id="KW-0547">Nucleotide-binding</keyword>
<dbReference type="PROSITE" id="PS50011">
    <property type="entry name" value="PROTEIN_KINASE_DOM"/>
    <property type="match status" value="1"/>
</dbReference>
<evidence type="ECO:0000256" key="4">
    <source>
        <dbReference type="ARBA" id="ARBA00022840"/>
    </source>
</evidence>
<evidence type="ECO:0000256" key="8">
    <source>
        <dbReference type="ARBA" id="ARBA00049299"/>
    </source>
</evidence>
<gene>
    <name evidence="13" type="primary">pknB_20</name>
    <name evidence="13" type="ORF">ENSA7_52690</name>
</gene>
<comment type="catalytic activity">
    <reaction evidence="9">
        <text>L-tyrosyl-[protein] + ATP = O-phospho-L-tyrosyl-[protein] + ADP + H(+)</text>
        <dbReference type="Rhea" id="RHEA:10596"/>
        <dbReference type="Rhea" id="RHEA-COMP:10136"/>
        <dbReference type="Rhea" id="RHEA-COMP:20101"/>
        <dbReference type="ChEBI" id="CHEBI:15378"/>
        <dbReference type="ChEBI" id="CHEBI:30616"/>
        <dbReference type="ChEBI" id="CHEBI:46858"/>
        <dbReference type="ChEBI" id="CHEBI:61978"/>
        <dbReference type="ChEBI" id="CHEBI:456216"/>
        <dbReference type="EC" id="2.7.12.2"/>
    </reaction>
</comment>
<dbReference type="GO" id="GO:0005524">
    <property type="term" value="F:ATP binding"/>
    <property type="evidence" value="ECO:0007669"/>
    <property type="project" value="UniProtKB-KW"/>
</dbReference>